<dbReference type="Gene3D" id="1.25.40.20">
    <property type="entry name" value="Ankyrin repeat-containing domain"/>
    <property type="match status" value="4"/>
</dbReference>
<organism evidence="8 9">
    <name type="scientific">Scylla paramamosain</name>
    <name type="common">Mud crab</name>
    <dbReference type="NCBI Taxonomy" id="85552"/>
    <lineage>
        <taxon>Eukaryota</taxon>
        <taxon>Metazoa</taxon>
        <taxon>Ecdysozoa</taxon>
        <taxon>Arthropoda</taxon>
        <taxon>Crustacea</taxon>
        <taxon>Multicrustacea</taxon>
        <taxon>Malacostraca</taxon>
        <taxon>Eumalacostraca</taxon>
        <taxon>Eucarida</taxon>
        <taxon>Decapoda</taxon>
        <taxon>Pleocyemata</taxon>
        <taxon>Brachyura</taxon>
        <taxon>Eubrachyura</taxon>
        <taxon>Portunoidea</taxon>
        <taxon>Portunidae</taxon>
        <taxon>Portuninae</taxon>
        <taxon>Scylla</taxon>
    </lineage>
</organism>
<dbReference type="GO" id="GO:0004197">
    <property type="term" value="F:cysteine-type endopeptidase activity"/>
    <property type="evidence" value="ECO:0007669"/>
    <property type="project" value="InterPro"/>
</dbReference>
<dbReference type="PROSITE" id="PS50297">
    <property type="entry name" value="ANK_REP_REGION"/>
    <property type="match status" value="6"/>
</dbReference>
<keyword evidence="3 4" id="KW-0040">ANK repeat</keyword>
<keyword evidence="9" id="KW-1185">Reference proteome</keyword>
<dbReference type="InterPro" id="IPR029030">
    <property type="entry name" value="Caspase-like_dom_sf"/>
</dbReference>
<dbReference type="InterPro" id="IPR002110">
    <property type="entry name" value="Ankyrin_rpt"/>
</dbReference>
<evidence type="ECO:0000256" key="2">
    <source>
        <dbReference type="ARBA" id="ARBA00022737"/>
    </source>
</evidence>
<evidence type="ECO:0000313" key="8">
    <source>
        <dbReference type="EMBL" id="KAK8405289.1"/>
    </source>
</evidence>
<feature type="repeat" description="ANK" evidence="4">
    <location>
        <begin position="259"/>
        <end position="291"/>
    </location>
</feature>
<dbReference type="InterPro" id="IPR002138">
    <property type="entry name" value="Pept_C14_p10"/>
</dbReference>
<dbReference type="AlphaFoldDB" id="A0AAW0UYX9"/>
<feature type="repeat" description="ANK" evidence="4">
    <location>
        <begin position="103"/>
        <end position="135"/>
    </location>
</feature>
<dbReference type="Gene3D" id="3.40.50.1460">
    <property type="match status" value="1"/>
</dbReference>
<dbReference type="SMART" id="SM00248">
    <property type="entry name" value="ANK"/>
    <property type="match status" value="9"/>
</dbReference>
<accession>A0AAW0UYX9</accession>
<evidence type="ECO:0000256" key="3">
    <source>
        <dbReference type="ARBA" id="ARBA00023043"/>
    </source>
</evidence>
<feature type="repeat" description="ANK" evidence="4">
    <location>
        <begin position="226"/>
        <end position="258"/>
    </location>
</feature>
<comment type="caution">
    <text evidence="8">The sequence shown here is derived from an EMBL/GenBank/DDBJ whole genome shotgun (WGS) entry which is preliminary data.</text>
</comment>
<feature type="repeat" description="ANK" evidence="4">
    <location>
        <begin position="292"/>
        <end position="324"/>
    </location>
</feature>
<evidence type="ECO:0000259" key="7">
    <source>
        <dbReference type="PROSITE" id="PS50208"/>
    </source>
</evidence>
<evidence type="ECO:0000256" key="4">
    <source>
        <dbReference type="PROSITE-ProRule" id="PRU00023"/>
    </source>
</evidence>
<dbReference type="PROSITE" id="PS50208">
    <property type="entry name" value="CASPASE_P20"/>
    <property type="match status" value="1"/>
</dbReference>
<dbReference type="SUPFAM" id="SSF48403">
    <property type="entry name" value="Ankyrin repeat"/>
    <property type="match status" value="1"/>
</dbReference>
<dbReference type="InterPro" id="IPR001309">
    <property type="entry name" value="Pept_C14_p20"/>
</dbReference>
<dbReference type="Proteomes" id="UP001487740">
    <property type="component" value="Unassembled WGS sequence"/>
</dbReference>
<dbReference type="PROSITE" id="PS50207">
    <property type="entry name" value="CASPASE_P10"/>
    <property type="match status" value="1"/>
</dbReference>
<dbReference type="PANTHER" id="PTHR24198:SF165">
    <property type="entry name" value="ANKYRIN REPEAT-CONTAINING PROTEIN-RELATED"/>
    <property type="match status" value="1"/>
</dbReference>
<evidence type="ECO:0000256" key="1">
    <source>
        <dbReference type="ARBA" id="ARBA00010134"/>
    </source>
</evidence>
<evidence type="ECO:0000259" key="6">
    <source>
        <dbReference type="PROSITE" id="PS50207"/>
    </source>
</evidence>
<comment type="similarity">
    <text evidence="1 5">Belongs to the peptidase C14A family.</text>
</comment>
<keyword evidence="2" id="KW-0677">Repeat</keyword>
<dbReference type="EMBL" id="JARAKH010000003">
    <property type="protein sequence ID" value="KAK8405289.1"/>
    <property type="molecule type" value="Genomic_DNA"/>
</dbReference>
<dbReference type="PANTHER" id="PTHR24198">
    <property type="entry name" value="ANKYRIN REPEAT AND PROTEIN KINASE DOMAIN-CONTAINING PROTEIN"/>
    <property type="match status" value="1"/>
</dbReference>
<reference evidence="8 9" key="1">
    <citation type="submission" date="2023-03" db="EMBL/GenBank/DDBJ databases">
        <title>High-quality genome of Scylla paramamosain provides insights in environmental adaptation.</title>
        <authorList>
            <person name="Zhang L."/>
        </authorList>
    </citation>
    <scope>NUCLEOTIDE SEQUENCE [LARGE SCALE GENOMIC DNA]</scope>
    <source>
        <strain evidence="8">LZ_2023a</strain>
        <tissue evidence="8">Muscle</tissue>
    </source>
</reference>
<dbReference type="PROSITE" id="PS50088">
    <property type="entry name" value="ANK_REPEAT"/>
    <property type="match status" value="6"/>
</dbReference>
<dbReference type="PRINTS" id="PR00376">
    <property type="entry name" value="IL1BCENZYME"/>
</dbReference>
<dbReference type="SUPFAM" id="SSF52129">
    <property type="entry name" value="Caspase-like"/>
    <property type="match status" value="1"/>
</dbReference>
<dbReference type="Pfam" id="PF00656">
    <property type="entry name" value="Peptidase_C14"/>
    <property type="match status" value="1"/>
</dbReference>
<dbReference type="Pfam" id="PF12796">
    <property type="entry name" value="Ank_2"/>
    <property type="match status" value="3"/>
</dbReference>
<dbReference type="InterPro" id="IPR015917">
    <property type="entry name" value="Pept_C14A"/>
</dbReference>
<dbReference type="SMART" id="SM00115">
    <property type="entry name" value="CASc"/>
    <property type="match status" value="1"/>
</dbReference>
<dbReference type="GO" id="GO:0006508">
    <property type="term" value="P:proteolysis"/>
    <property type="evidence" value="ECO:0007669"/>
    <property type="project" value="InterPro"/>
</dbReference>
<evidence type="ECO:0000256" key="5">
    <source>
        <dbReference type="RuleBase" id="RU003971"/>
    </source>
</evidence>
<dbReference type="InterPro" id="IPR036770">
    <property type="entry name" value="Ankyrin_rpt-contain_sf"/>
</dbReference>
<feature type="domain" description="Caspase family p10" evidence="6">
    <location>
        <begin position="559"/>
        <end position="615"/>
    </location>
</feature>
<evidence type="ECO:0000313" key="9">
    <source>
        <dbReference type="Proteomes" id="UP001487740"/>
    </source>
</evidence>
<gene>
    <name evidence="8" type="ORF">O3P69_001695</name>
</gene>
<proteinExistence type="inferred from homology"/>
<feature type="repeat" description="ANK" evidence="4">
    <location>
        <begin position="69"/>
        <end position="101"/>
    </location>
</feature>
<name>A0AAW0UYX9_SCYPA</name>
<dbReference type="Pfam" id="PF13637">
    <property type="entry name" value="Ank_4"/>
    <property type="match status" value="1"/>
</dbReference>
<protein>
    <submittedName>
        <fullName evidence="8">Uncharacterized protein</fullName>
    </submittedName>
</protein>
<feature type="domain" description="Caspase family p20" evidence="7">
    <location>
        <begin position="403"/>
        <end position="525"/>
    </location>
</feature>
<dbReference type="PRINTS" id="PR01415">
    <property type="entry name" value="ANKYRIN"/>
</dbReference>
<sequence>MGSANELLLWSLIEKSEEDLGKALEKGANVNLLSPTGSSPLHVAALRDSAWLIDILLKYEARVDQKDNSGFTPLMVAALNGKTDAARVLLSNGADPNIKRPSNGQTALHLAMDSRSRMVVRALVDADADINAQANDRKFTPLHLAAVLNAGELAHVLLEDPQCDVTILDSNGRTAAMVATDNGNHRLGEDLRVYAMTKSKADKELLSAVMELDEEAARKALAGGANANLCLHAAAMKGSVSLIKILLDHRIDVNQIDSLGFTPLMVAALNGNTDAVTELMANGANLNLRGRDGETALHLAMKSANLRVVNELLKKGADINAQTKSDKFTPLHFAAYFNIQHIRRVLEMHTKCNTEIVDWKSRTAAKLAEERRRQLGMLPESADGNMTKPVEVSENVYKVTSSPRGRVIVLNYENFGEKDYRSGAIWDTKKLGNLFTKMDYQVETHHNLKYQKTKEILNFFRSSDKMAQVDCAVVCVLSHGVSQDTFITSDNIEMTVDEIYSYFTDDQCPYLKGKPKLFLFNYCRGCYIEPGCALNKSQVNDDLATQGTKENSPSRETLKDYISIYATMEGIKALRNMWKGTYFAEAVKRTFNQYADVLDVVRLAEELKNYLKNIGGTTISVDDKTTKKFYLNLPRKN</sequence>
<feature type="repeat" description="ANK" evidence="4">
    <location>
        <begin position="36"/>
        <end position="68"/>
    </location>
</feature>
<dbReference type="InterPro" id="IPR011600">
    <property type="entry name" value="Pept_C14_caspase"/>
</dbReference>